<dbReference type="Pfam" id="PF01565">
    <property type="entry name" value="FAD_binding_4"/>
    <property type="match status" value="1"/>
</dbReference>
<dbReference type="InterPro" id="IPR012951">
    <property type="entry name" value="BBE"/>
</dbReference>
<comment type="similarity">
    <text evidence="2">Belongs to the oxygen-dependent FAD-linked oxidoreductase family.</text>
</comment>
<dbReference type="Gene3D" id="3.30.43.10">
    <property type="entry name" value="Uridine Diphospho-n-acetylenolpyruvylglucosamine Reductase, domain 2"/>
    <property type="match status" value="1"/>
</dbReference>
<keyword evidence="4" id="KW-0274">FAD</keyword>
<dbReference type="Proteomes" id="UP000588068">
    <property type="component" value="Unassembled WGS sequence"/>
</dbReference>
<evidence type="ECO:0000259" key="7">
    <source>
        <dbReference type="PROSITE" id="PS51387"/>
    </source>
</evidence>
<keyword evidence="3" id="KW-0285">Flavoprotein</keyword>
<evidence type="ECO:0000256" key="4">
    <source>
        <dbReference type="ARBA" id="ARBA00022827"/>
    </source>
</evidence>
<proteinExistence type="inferred from homology"/>
<dbReference type="PANTHER" id="PTHR42973:SF39">
    <property type="entry name" value="FAD-BINDING PCMH-TYPE DOMAIN-CONTAINING PROTEIN"/>
    <property type="match status" value="1"/>
</dbReference>
<dbReference type="SUPFAM" id="SSF56176">
    <property type="entry name" value="FAD-binding/transporter-associated domain-like"/>
    <property type="match status" value="1"/>
</dbReference>
<feature type="chain" id="PRO_5032733014" description="FAD-binding PCMH-type domain-containing protein" evidence="6">
    <location>
        <begin position="25"/>
        <end position="494"/>
    </location>
</feature>
<dbReference type="PANTHER" id="PTHR42973">
    <property type="entry name" value="BINDING OXIDOREDUCTASE, PUTATIVE (AFU_ORTHOLOGUE AFUA_1G17690)-RELATED"/>
    <property type="match status" value="1"/>
</dbReference>
<dbReference type="InterPro" id="IPR016167">
    <property type="entry name" value="FAD-bd_PCMH_sub1"/>
</dbReference>
<dbReference type="InterPro" id="IPR016166">
    <property type="entry name" value="FAD-bd_PCMH"/>
</dbReference>
<dbReference type="InterPro" id="IPR050416">
    <property type="entry name" value="FAD-linked_Oxidoreductase"/>
</dbReference>
<feature type="signal peptide" evidence="6">
    <location>
        <begin position="1"/>
        <end position="24"/>
    </location>
</feature>
<dbReference type="GO" id="GO:0071949">
    <property type="term" value="F:FAD binding"/>
    <property type="evidence" value="ECO:0007669"/>
    <property type="project" value="InterPro"/>
</dbReference>
<evidence type="ECO:0000256" key="5">
    <source>
        <dbReference type="ARBA" id="ARBA00023002"/>
    </source>
</evidence>
<evidence type="ECO:0000256" key="3">
    <source>
        <dbReference type="ARBA" id="ARBA00022630"/>
    </source>
</evidence>
<dbReference type="InterPro" id="IPR016169">
    <property type="entry name" value="FAD-bd_PCMH_sub2"/>
</dbReference>
<dbReference type="GO" id="GO:0016491">
    <property type="term" value="F:oxidoreductase activity"/>
    <property type="evidence" value="ECO:0007669"/>
    <property type="project" value="UniProtKB-KW"/>
</dbReference>
<evidence type="ECO:0000313" key="8">
    <source>
        <dbReference type="EMBL" id="MBB6093680.1"/>
    </source>
</evidence>
<dbReference type="InterPro" id="IPR006094">
    <property type="entry name" value="Oxid_FAD_bind_N"/>
</dbReference>
<evidence type="ECO:0000313" key="9">
    <source>
        <dbReference type="Proteomes" id="UP000588068"/>
    </source>
</evidence>
<gene>
    <name evidence="8" type="ORF">HNQ60_002561</name>
</gene>
<dbReference type="Gene3D" id="3.40.462.20">
    <property type="match status" value="1"/>
</dbReference>
<dbReference type="EMBL" id="JACHHZ010000003">
    <property type="protein sequence ID" value="MBB6093680.1"/>
    <property type="molecule type" value="Genomic_DNA"/>
</dbReference>
<protein>
    <recommendedName>
        <fullName evidence="7">FAD-binding PCMH-type domain-containing protein</fullName>
    </recommendedName>
</protein>
<evidence type="ECO:0000256" key="6">
    <source>
        <dbReference type="SAM" id="SignalP"/>
    </source>
</evidence>
<keyword evidence="9" id="KW-1185">Reference proteome</keyword>
<accession>A0A841HN31</accession>
<dbReference type="AlphaFoldDB" id="A0A841HN31"/>
<dbReference type="PROSITE" id="PS51387">
    <property type="entry name" value="FAD_PCMH"/>
    <property type="match status" value="1"/>
</dbReference>
<dbReference type="Gene3D" id="3.30.465.10">
    <property type="match status" value="1"/>
</dbReference>
<comment type="caution">
    <text evidence="8">The sequence shown here is derived from an EMBL/GenBank/DDBJ whole genome shotgun (WGS) entry which is preliminary data.</text>
</comment>
<dbReference type="RefSeq" id="WP_184332309.1">
    <property type="nucleotide sequence ID" value="NZ_JACHHZ010000003.1"/>
</dbReference>
<reference evidence="8 9" key="1">
    <citation type="submission" date="2020-08" db="EMBL/GenBank/DDBJ databases">
        <title>Genomic Encyclopedia of Type Strains, Phase IV (KMG-IV): sequencing the most valuable type-strain genomes for metagenomic binning, comparative biology and taxonomic classification.</title>
        <authorList>
            <person name="Goeker M."/>
        </authorList>
    </citation>
    <scope>NUCLEOTIDE SEQUENCE [LARGE SCALE GENOMIC DNA]</scope>
    <source>
        <strain evidence="8 9">DSM 26723</strain>
    </source>
</reference>
<evidence type="ECO:0000256" key="1">
    <source>
        <dbReference type="ARBA" id="ARBA00001974"/>
    </source>
</evidence>
<dbReference type="InterPro" id="IPR036318">
    <property type="entry name" value="FAD-bd_PCMH-like_sf"/>
</dbReference>
<keyword evidence="5" id="KW-0560">Oxidoreductase</keyword>
<organism evidence="8 9">
    <name type="scientific">Povalibacter uvarum</name>
    <dbReference type="NCBI Taxonomy" id="732238"/>
    <lineage>
        <taxon>Bacteria</taxon>
        <taxon>Pseudomonadati</taxon>
        <taxon>Pseudomonadota</taxon>
        <taxon>Gammaproteobacteria</taxon>
        <taxon>Steroidobacterales</taxon>
        <taxon>Steroidobacteraceae</taxon>
        <taxon>Povalibacter</taxon>
    </lineage>
</organism>
<dbReference type="Pfam" id="PF08031">
    <property type="entry name" value="BBE"/>
    <property type="match status" value="1"/>
</dbReference>
<sequence>MKRRAFLQASAGVAALWPMKMVMADATGASLPDIIGTTLIDGQVTLRSAAIRDLASSLRGAVLVSGHAGYDQARQVWNGMFDRHPALIVQCASTSDVMRAVSFAREHELLTAIRCGGHSLSGKSTCDGGIVIDLSSMQSVRVDPNALTARVEGGTLLRHLDRETRAFGLVTTAGTVSHTGVGGLTLGGGFGRVARRFGLACDNVRAVDVVTADGKLVTADAVQNPDLLWAVRGGGGNFGVVTSFEFQLHPMDATVLGGRIAWPYAQIRDVLEFYAEFSARAPDELNCDPAILPGGPDGKGMVVVETCWSADKNAGERVLQPLRALGKPLFDQIGAKSYVALQSQSDEANAFGRRFYGKSGFLGELRQADIDTLIEVSASTVPAGVALVMQQGGGAIGRAPIDSAAFANRNARYWTMVAKGWTDPSEDARHIGNVRMAWKQVEPRTDGFYVNAMADDEFKRVAGNYGSNYPRLAKIKRRYDPGNLFRLNANILPA</sequence>
<evidence type="ECO:0000256" key="2">
    <source>
        <dbReference type="ARBA" id="ARBA00005466"/>
    </source>
</evidence>
<name>A0A841HN31_9GAMM</name>
<keyword evidence="6" id="KW-0732">Signal</keyword>
<feature type="domain" description="FAD-binding PCMH-type" evidence="7">
    <location>
        <begin position="81"/>
        <end position="251"/>
    </location>
</feature>
<comment type="cofactor">
    <cofactor evidence="1">
        <name>FAD</name>
        <dbReference type="ChEBI" id="CHEBI:57692"/>
    </cofactor>
</comment>